<evidence type="ECO:0000313" key="1">
    <source>
        <dbReference type="EMBL" id="MET3579982.1"/>
    </source>
</evidence>
<gene>
    <name evidence="1" type="ORF">ABID19_003013</name>
</gene>
<protein>
    <submittedName>
        <fullName evidence="1">Uncharacterized protein</fullName>
    </submittedName>
</protein>
<comment type="caution">
    <text evidence="1">The sequence shown here is derived from an EMBL/GenBank/DDBJ whole genome shotgun (WGS) entry which is preliminary data.</text>
</comment>
<sequence length="64" mass="7289">MTDWDHIRKFRYTKDAPPQEWPEGVRAISLEGITLLGVNPRTNKLYWDGQELATRSASPTSSEA</sequence>
<dbReference type="Proteomes" id="UP001549204">
    <property type="component" value="Unassembled WGS sequence"/>
</dbReference>
<accession>A0ABV2GPH1</accession>
<dbReference type="EMBL" id="JBEPMC010000004">
    <property type="protein sequence ID" value="MET3579982.1"/>
    <property type="molecule type" value="Genomic_DNA"/>
</dbReference>
<keyword evidence="2" id="KW-1185">Reference proteome</keyword>
<evidence type="ECO:0000313" key="2">
    <source>
        <dbReference type="Proteomes" id="UP001549204"/>
    </source>
</evidence>
<reference evidence="1 2" key="1">
    <citation type="submission" date="2024-06" db="EMBL/GenBank/DDBJ databases">
        <title>Genomic Encyclopedia of Type Strains, Phase IV (KMG-IV): sequencing the most valuable type-strain genomes for metagenomic binning, comparative biology and taxonomic classification.</title>
        <authorList>
            <person name="Goeker M."/>
        </authorList>
    </citation>
    <scope>NUCLEOTIDE SEQUENCE [LARGE SCALE GENOMIC DNA]</scope>
    <source>
        <strain evidence="1 2">DSM 100022</strain>
    </source>
</reference>
<organism evidence="1 2">
    <name type="scientific">Mesorhizobium robiniae</name>
    <dbReference type="NCBI Taxonomy" id="559315"/>
    <lineage>
        <taxon>Bacteria</taxon>
        <taxon>Pseudomonadati</taxon>
        <taxon>Pseudomonadota</taxon>
        <taxon>Alphaproteobacteria</taxon>
        <taxon>Hyphomicrobiales</taxon>
        <taxon>Phyllobacteriaceae</taxon>
        <taxon>Mesorhizobium</taxon>
    </lineage>
</organism>
<name>A0ABV2GPH1_9HYPH</name>
<proteinExistence type="predicted"/>